<dbReference type="OrthoDB" id="10601384at2759"/>
<feature type="region of interest" description="Disordered" evidence="1">
    <location>
        <begin position="118"/>
        <end position="168"/>
    </location>
</feature>
<name>A0A9N9PR17_9HELO</name>
<proteinExistence type="predicted"/>
<feature type="region of interest" description="Disordered" evidence="1">
    <location>
        <begin position="208"/>
        <end position="249"/>
    </location>
</feature>
<feature type="compositionally biased region" description="Acidic residues" evidence="1">
    <location>
        <begin position="214"/>
        <end position="236"/>
    </location>
</feature>
<feature type="compositionally biased region" description="Acidic residues" evidence="1">
    <location>
        <begin position="126"/>
        <end position="146"/>
    </location>
</feature>
<evidence type="ECO:0000313" key="3">
    <source>
        <dbReference type="Proteomes" id="UP000696280"/>
    </source>
</evidence>
<reference evidence="2" key="1">
    <citation type="submission" date="2021-07" db="EMBL/GenBank/DDBJ databases">
        <authorList>
            <person name="Durling M."/>
        </authorList>
    </citation>
    <scope>NUCLEOTIDE SEQUENCE</scope>
</reference>
<gene>
    <name evidence="2" type="ORF">HYFRA_00008912</name>
</gene>
<evidence type="ECO:0000313" key="2">
    <source>
        <dbReference type="EMBL" id="CAG8952670.1"/>
    </source>
</evidence>
<organism evidence="2 3">
    <name type="scientific">Hymenoscyphus fraxineus</name>
    <dbReference type="NCBI Taxonomy" id="746836"/>
    <lineage>
        <taxon>Eukaryota</taxon>
        <taxon>Fungi</taxon>
        <taxon>Dikarya</taxon>
        <taxon>Ascomycota</taxon>
        <taxon>Pezizomycotina</taxon>
        <taxon>Leotiomycetes</taxon>
        <taxon>Helotiales</taxon>
        <taxon>Helotiaceae</taxon>
        <taxon>Hymenoscyphus</taxon>
    </lineage>
</organism>
<comment type="caution">
    <text evidence="2">The sequence shown here is derived from an EMBL/GenBank/DDBJ whole genome shotgun (WGS) entry which is preliminary data.</text>
</comment>
<evidence type="ECO:0000256" key="1">
    <source>
        <dbReference type="SAM" id="MobiDB-lite"/>
    </source>
</evidence>
<keyword evidence="3" id="KW-1185">Reference proteome</keyword>
<dbReference type="AlphaFoldDB" id="A0A9N9PR17"/>
<accession>A0A9N9PR17</accession>
<sequence>MFPDCAWTTLIAKPLATHGPVRDAFRYRAKRDFFAHNQKKFLANDGDDENLEKESDDGPVRDAFRYRAKRDFFRHNQKKFLGKWSAENLKALEELVKKQATEKYATYPLRGKAKAAAEAAEKAKEVDEDEDEDEDEDDEMEDESQPEEVPWQVVGREPQSPGGTRKEAGNREVVSIFYILPSISNANYIASSATYPLRGKAKAAAEAAEKAKEVDEDEDEDEDEDDEMEDESDDETEGRRPAANQGWSPQWPQTIMLLGDWRMMDQQCAVAIDGMTDTINSLSQETPSLPWLHMRSFVGPRSMSWKTFEAGLEFEIARISVSSVEHVTEVLSDWGNRHIVEAEAFDLKYEEDLPLVIGIPRTVMPNFPRPLRLYCTFDVSQSPNLYVLSDFRKYPSLLPNTSHQQQT</sequence>
<dbReference type="Proteomes" id="UP000696280">
    <property type="component" value="Unassembled WGS sequence"/>
</dbReference>
<protein>
    <submittedName>
        <fullName evidence="2">Uncharacterized protein</fullName>
    </submittedName>
</protein>
<dbReference type="EMBL" id="CAJVRL010000047">
    <property type="protein sequence ID" value="CAG8952670.1"/>
    <property type="molecule type" value="Genomic_DNA"/>
</dbReference>